<comment type="caution">
    <text evidence="1">The sequence shown here is derived from an EMBL/GenBank/DDBJ whole genome shotgun (WGS) entry which is preliminary data.</text>
</comment>
<reference evidence="1 2" key="1">
    <citation type="submission" date="2022-11" db="EMBL/GenBank/DDBJ databases">
        <title>Minimal conservation of predation-associated metabolite biosynthetic gene clusters underscores biosynthetic potential of Myxococcota including descriptions for ten novel species: Archangium lansinium sp. nov., Myxococcus landrumus sp. nov., Nannocystis bai.</title>
        <authorList>
            <person name="Ahearne A."/>
            <person name="Stevens C."/>
            <person name="Dowd S."/>
        </authorList>
    </citation>
    <scope>NUCLEOTIDE SEQUENCE [LARGE SCALE GENOMIC DNA]</scope>
    <source>
        <strain evidence="1 2">BB15-2</strain>
    </source>
</reference>
<gene>
    <name evidence="1" type="ORF">POL25_25095</name>
</gene>
<dbReference type="EMBL" id="JAQNDL010000002">
    <property type="protein sequence ID" value="MDC0720200.1"/>
    <property type="molecule type" value="Genomic_DNA"/>
</dbReference>
<protein>
    <submittedName>
        <fullName evidence="1">Uncharacterized protein</fullName>
    </submittedName>
</protein>
<keyword evidence="2" id="KW-1185">Reference proteome</keyword>
<sequence length="80" mass="8504">MSIVPPPVRAKLQLGAEYDLGAIDRTLVRAAAALAERFPAKDSPATQAPLRFGLPANFLYLSRARRAALLARAESTAAAE</sequence>
<evidence type="ECO:0000313" key="2">
    <source>
        <dbReference type="Proteomes" id="UP001221686"/>
    </source>
</evidence>
<name>A0ABT5E471_9BACT</name>
<accession>A0ABT5E471</accession>
<proteinExistence type="predicted"/>
<organism evidence="1 2">
    <name type="scientific">Nannocystis bainbridge</name>
    <dbReference type="NCBI Taxonomy" id="2995303"/>
    <lineage>
        <taxon>Bacteria</taxon>
        <taxon>Pseudomonadati</taxon>
        <taxon>Myxococcota</taxon>
        <taxon>Polyangia</taxon>
        <taxon>Nannocystales</taxon>
        <taxon>Nannocystaceae</taxon>
        <taxon>Nannocystis</taxon>
    </lineage>
</organism>
<dbReference type="Proteomes" id="UP001221686">
    <property type="component" value="Unassembled WGS sequence"/>
</dbReference>
<evidence type="ECO:0000313" key="1">
    <source>
        <dbReference type="EMBL" id="MDC0720200.1"/>
    </source>
</evidence>